<reference evidence="2" key="1">
    <citation type="submission" date="2020-12" db="EMBL/GenBank/DDBJ databases">
        <authorList>
            <person name="Huq M.A."/>
        </authorList>
    </citation>
    <scope>NUCLEOTIDE SEQUENCE</scope>
    <source>
        <strain evidence="2">MAHUQ-46</strain>
    </source>
</reference>
<evidence type="ECO:0000256" key="1">
    <source>
        <dbReference type="SAM" id="Phobius"/>
    </source>
</evidence>
<dbReference type="AlphaFoldDB" id="A0A934MK06"/>
<evidence type="ECO:0000313" key="2">
    <source>
        <dbReference type="EMBL" id="MBJ6360505.1"/>
    </source>
</evidence>
<keyword evidence="3" id="KW-1185">Reference proteome</keyword>
<dbReference type="Proteomes" id="UP000640274">
    <property type="component" value="Unassembled WGS sequence"/>
</dbReference>
<gene>
    <name evidence="2" type="ORF">JFN88_04095</name>
</gene>
<keyword evidence="1" id="KW-0472">Membrane</keyword>
<organism evidence="2 3">
    <name type="scientific">Paenibacillus roseus</name>
    <dbReference type="NCBI Taxonomy" id="2798579"/>
    <lineage>
        <taxon>Bacteria</taxon>
        <taxon>Bacillati</taxon>
        <taxon>Bacillota</taxon>
        <taxon>Bacilli</taxon>
        <taxon>Bacillales</taxon>
        <taxon>Paenibacillaceae</taxon>
        <taxon>Paenibacillus</taxon>
    </lineage>
</organism>
<protein>
    <submittedName>
        <fullName evidence="2">PrgI family protein</fullName>
    </submittedName>
</protein>
<comment type="caution">
    <text evidence="2">The sequence shown here is derived from an EMBL/GenBank/DDBJ whole genome shotgun (WGS) entry which is preliminary data.</text>
</comment>
<keyword evidence="1" id="KW-0812">Transmembrane</keyword>
<sequence>MNFLIPKNVSSKFEFFNGFGFKELFMMLAGLIIGGTIATPLLFITNSIFSILPAVLFTTIGFILGKPDLRTGRNGLDHLMAMRQYRRKRKKYFYRFGHGRRKEDHLV</sequence>
<keyword evidence="1" id="KW-1133">Transmembrane helix</keyword>
<dbReference type="RefSeq" id="WP_199018060.1">
    <property type="nucleotide sequence ID" value="NZ_JAELUP010000009.1"/>
</dbReference>
<feature type="transmembrane region" description="Helical" evidence="1">
    <location>
        <begin position="21"/>
        <end position="42"/>
    </location>
</feature>
<accession>A0A934MK06</accession>
<name>A0A934MK06_9BACL</name>
<proteinExistence type="predicted"/>
<dbReference type="EMBL" id="JAELUP010000009">
    <property type="protein sequence ID" value="MBJ6360505.1"/>
    <property type="molecule type" value="Genomic_DNA"/>
</dbReference>
<evidence type="ECO:0000313" key="3">
    <source>
        <dbReference type="Proteomes" id="UP000640274"/>
    </source>
</evidence>
<feature type="transmembrane region" description="Helical" evidence="1">
    <location>
        <begin position="48"/>
        <end position="65"/>
    </location>
</feature>